<dbReference type="GO" id="GO:0002100">
    <property type="term" value="P:tRNA wobble adenosine to inosine editing"/>
    <property type="evidence" value="ECO:0007669"/>
    <property type="project" value="TreeGrafter"/>
</dbReference>
<name>A0A4D9D5M2_9STRA</name>
<organism evidence="5 6">
    <name type="scientific">Nannochloropsis salina CCMP1776</name>
    <dbReference type="NCBI Taxonomy" id="1027361"/>
    <lineage>
        <taxon>Eukaryota</taxon>
        <taxon>Sar</taxon>
        <taxon>Stramenopiles</taxon>
        <taxon>Ochrophyta</taxon>
        <taxon>Eustigmatophyceae</taxon>
        <taxon>Eustigmatales</taxon>
        <taxon>Monodopsidaceae</taxon>
        <taxon>Microchloropsis</taxon>
        <taxon>Microchloropsis salina</taxon>
    </lineage>
</organism>
<sequence length="191" mass="20727">MVEFTAEEINFMKIALAEGQIAIEEGEVPVGVVFVHRPDSPKNTACSIDSSVSVSGPGKILGKGHNRTNATKNGTRHAELVIVDEILARGNPPSVFQECDVYVTCEPCIMCAGALSLLKIRRVVFGCKNDRFGGCGSILSVHGAPHLRHRYVADAGLMENEAITLFKSFYARENRQAPDTKRRKKGLSAVT</sequence>
<gene>
    <name evidence="5" type="ORF">NSK_001950</name>
</gene>
<dbReference type="Gene3D" id="3.40.140.10">
    <property type="entry name" value="Cytidine Deaminase, domain 2"/>
    <property type="match status" value="1"/>
</dbReference>
<comment type="caution">
    <text evidence="5">The sequence shown here is derived from an EMBL/GenBank/DDBJ whole genome shotgun (WGS) entry which is preliminary data.</text>
</comment>
<dbReference type="PANTHER" id="PTHR11079:SF149">
    <property type="entry name" value="TRNA-SPECIFIC ADENOSINE DEAMINASE 2"/>
    <property type="match status" value="1"/>
</dbReference>
<dbReference type="PROSITE" id="PS51747">
    <property type="entry name" value="CYT_DCMP_DEAMINASES_2"/>
    <property type="match status" value="1"/>
</dbReference>
<evidence type="ECO:0000256" key="3">
    <source>
        <dbReference type="ARBA" id="ARBA00022833"/>
    </source>
</evidence>
<dbReference type="InterPro" id="IPR002125">
    <property type="entry name" value="CMP_dCMP_dom"/>
</dbReference>
<protein>
    <recommendedName>
        <fullName evidence="4">CMP/dCMP-type deaminase domain-containing protein</fullName>
    </recommendedName>
</protein>
<dbReference type="GO" id="GO:0008270">
    <property type="term" value="F:zinc ion binding"/>
    <property type="evidence" value="ECO:0007669"/>
    <property type="project" value="InterPro"/>
</dbReference>
<dbReference type="AlphaFoldDB" id="A0A4D9D5M2"/>
<reference evidence="5 6" key="1">
    <citation type="submission" date="2019-01" db="EMBL/GenBank/DDBJ databases">
        <title>Nuclear Genome Assembly of the Microalgal Biofuel strain Nannochloropsis salina CCMP1776.</title>
        <authorList>
            <person name="Hovde B."/>
        </authorList>
    </citation>
    <scope>NUCLEOTIDE SEQUENCE [LARGE SCALE GENOMIC DNA]</scope>
    <source>
        <strain evidence="5 6">CCMP1776</strain>
    </source>
</reference>
<evidence type="ECO:0000256" key="1">
    <source>
        <dbReference type="ARBA" id="ARBA00022723"/>
    </source>
</evidence>
<dbReference type="CDD" id="cd01285">
    <property type="entry name" value="nucleoside_deaminase"/>
    <property type="match status" value="1"/>
</dbReference>
<dbReference type="PANTHER" id="PTHR11079">
    <property type="entry name" value="CYTOSINE DEAMINASE FAMILY MEMBER"/>
    <property type="match status" value="1"/>
</dbReference>
<accession>A0A4D9D5M2</accession>
<keyword evidence="6" id="KW-1185">Reference proteome</keyword>
<dbReference type="Pfam" id="PF00383">
    <property type="entry name" value="dCMP_cyt_deam_1"/>
    <property type="match status" value="1"/>
</dbReference>
<dbReference type="OrthoDB" id="1701769at2759"/>
<evidence type="ECO:0000313" key="5">
    <source>
        <dbReference type="EMBL" id="TFJ86862.1"/>
    </source>
</evidence>
<dbReference type="InterPro" id="IPR016193">
    <property type="entry name" value="Cytidine_deaminase-like"/>
</dbReference>
<evidence type="ECO:0000313" key="6">
    <source>
        <dbReference type="Proteomes" id="UP000355283"/>
    </source>
</evidence>
<keyword evidence="2" id="KW-0378">Hydrolase</keyword>
<proteinExistence type="predicted"/>
<dbReference type="EMBL" id="SDOX01000007">
    <property type="protein sequence ID" value="TFJ86862.1"/>
    <property type="molecule type" value="Genomic_DNA"/>
</dbReference>
<dbReference type="PROSITE" id="PS00903">
    <property type="entry name" value="CYT_DCMP_DEAMINASES_1"/>
    <property type="match status" value="1"/>
</dbReference>
<dbReference type="GO" id="GO:0052717">
    <property type="term" value="F:tRNA-specific adenosine-34 deaminase activity"/>
    <property type="evidence" value="ECO:0007669"/>
    <property type="project" value="TreeGrafter"/>
</dbReference>
<dbReference type="GO" id="GO:0005634">
    <property type="term" value="C:nucleus"/>
    <property type="evidence" value="ECO:0007669"/>
    <property type="project" value="TreeGrafter"/>
</dbReference>
<keyword evidence="1" id="KW-0479">Metal-binding</keyword>
<dbReference type="SUPFAM" id="SSF53927">
    <property type="entry name" value="Cytidine deaminase-like"/>
    <property type="match status" value="1"/>
</dbReference>
<dbReference type="Proteomes" id="UP000355283">
    <property type="component" value="Unassembled WGS sequence"/>
</dbReference>
<dbReference type="InterPro" id="IPR016192">
    <property type="entry name" value="APOBEC/CMP_deaminase_Zn-bd"/>
</dbReference>
<keyword evidence="3" id="KW-0862">Zinc</keyword>
<evidence type="ECO:0000256" key="2">
    <source>
        <dbReference type="ARBA" id="ARBA00022801"/>
    </source>
</evidence>
<feature type="domain" description="CMP/dCMP-type deaminase" evidence="4">
    <location>
        <begin position="6"/>
        <end position="146"/>
    </location>
</feature>
<dbReference type="GO" id="GO:0005737">
    <property type="term" value="C:cytoplasm"/>
    <property type="evidence" value="ECO:0007669"/>
    <property type="project" value="TreeGrafter"/>
</dbReference>
<evidence type="ECO:0000259" key="4">
    <source>
        <dbReference type="PROSITE" id="PS51747"/>
    </source>
</evidence>